<reference evidence="2 4" key="1">
    <citation type="journal article" date="2011" name="Nature">
        <title>The Medicago genome provides insight into the evolution of rhizobial symbioses.</title>
        <authorList>
            <person name="Young N.D."/>
            <person name="Debelle F."/>
            <person name="Oldroyd G.E."/>
            <person name="Geurts R."/>
            <person name="Cannon S.B."/>
            <person name="Udvardi M.K."/>
            <person name="Benedito V.A."/>
            <person name="Mayer K.F."/>
            <person name="Gouzy J."/>
            <person name="Schoof H."/>
            <person name="Van de Peer Y."/>
            <person name="Proost S."/>
            <person name="Cook D.R."/>
            <person name="Meyers B.C."/>
            <person name="Spannagl M."/>
            <person name="Cheung F."/>
            <person name="De Mita S."/>
            <person name="Krishnakumar V."/>
            <person name="Gundlach H."/>
            <person name="Zhou S."/>
            <person name="Mudge J."/>
            <person name="Bharti A.K."/>
            <person name="Murray J.D."/>
            <person name="Naoumkina M.A."/>
            <person name="Rosen B."/>
            <person name="Silverstein K.A."/>
            <person name="Tang H."/>
            <person name="Rombauts S."/>
            <person name="Zhao P.X."/>
            <person name="Zhou P."/>
            <person name="Barbe V."/>
            <person name="Bardou P."/>
            <person name="Bechner M."/>
            <person name="Bellec A."/>
            <person name="Berger A."/>
            <person name="Berges H."/>
            <person name="Bidwell S."/>
            <person name="Bisseling T."/>
            <person name="Choisne N."/>
            <person name="Couloux A."/>
            <person name="Denny R."/>
            <person name="Deshpande S."/>
            <person name="Dai X."/>
            <person name="Doyle J.J."/>
            <person name="Dudez A.M."/>
            <person name="Farmer A.D."/>
            <person name="Fouteau S."/>
            <person name="Franken C."/>
            <person name="Gibelin C."/>
            <person name="Gish J."/>
            <person name="Goldstein S."/>
            <person name="Gonzalez A.J."/>
            <person name="Green P.J."/>
            <person name="Hallab A."/>
            <person name="Hartog M."/>
            <person name="Hua A."/>
            <person name="Humphray S.J."/>
            <person name="Jeong D.H."/>
            <person name="Jing Y."/>
            <person name="Jocker A."/>
            <person name="Kenton S.M."/>
            <person name="Kim D.J."/>
            <person name="Klee K."/>
            <person name="Lai H."/>
            <person name="Lang C."/>
            <person name="Lin S."/>
            <person name="Macmil S.L."/>
            <person name="Magdelenat G."/>
            <person name="Matthews L."/>
            <person name="McCorrison J."/>
            <person name="Monaghan E.L."/>
            <person name="Mun J.H."/>
            <person name="Najar F.Z."/>
            <person name="Nicholson C."/>
            <person name="Noirot C."/>
            <person name="O'Bleness M."/>
            <person name="Paule C.R."/>
            <person name="Poulain J."/>
            <person name="Prion F."/>
            <person name="Qin B."/>
            <person name="Qu C."/>
            <person name="Retzel E.F."/>
            <person name="Riddle C."/>
            <person name="Sallet E."/>
            <person name="Samain S."/>
            <person name="Samson N."/>
            <person name="Sanders I."/>
            <person name="Saurat O."/>
            <person name="Scarpelli C."/>
            <person name="Schiex T."/>
            <person name="Segurens B."/>
            <person name="Severin A.J."/>
            <person name="Sherrier D.J."/>
            <person name="Shi R."/>
            <person name="Sims S."/>
            <person name="Singer S.R."/>
            <person name="Sinharoy S."/>
            <person name="Sterck L."/>
            <person name="Viollet A."/>
            <person name="Wang B.B."/>
            <person name="Wang K."/>
            <person name="Wang M."/>
            <person name="Wang X."/>
            <person name="Warfsmann J."/>
            <person name="Weissenbach J."/>
            <person name="White D.D."/>
            <person name="White J.D."/>
            <person name="Wiley G.B."/>
            <person name="Wincker P."/>
            <person name="Xing Y."/>
            <person name="Yang L."/>
            <person name="Yao Z."/>
            <person name="Ying F."/>
            <person name="Zhai J."/>
            <person name="Zhou L."/>
            <person name="Zuber A."/>
            <person name="Denarie J."/>
            <person name="Dixon R.A."/>
            <person name="May G.D."/>
            <person name="Schwartz D.C."/>
            <person name="Rogers J."/>
            <person name="Quetier F."/>
            <person name="Town C.D."/>
            <person name="Roe B.A."/>
        </authorList>
    </citation>
    <scope>NUCLEOTIDE SEQUENCE [LARGE SCALE GENOMIC DNA]</scope>
    <source>
        <strain evidence="2">A17</strain>
        <strain evidence="3 4">cv. Jemalong A17</strain>
    </source>
</reference>
<keyword evidence="4" id="KW-1185">Reference proteome</keyword>
<dbReference type="EMBL" id="CM001222">
    <property type="protein sequence ID" value="KEH25903.1"/>
    <property type="molecule type" value="Genomic_DNA"/>
</dbReference>
<gene>
    <name evidence="2" type="ordered locus">MTR_6g037470</name>
</gene>
<evidence type="ECO:0000313" key="3">
    <source>
        <dbReference type="EnsemblPlants" id="KEH25903"/>
    </source>
</evidence>
<sequence length="212" mass="23664">MDQNQGQEVVNDVILRKIRQIDEEDNSLWKISPESMEEASLPVRRKGWGKIPVKRTESLAKGTFVREKARGGSNGKSAHRKPFARGYTPGRKTRGRTPGITRDLNLGINPGKFPHFCLQIFCNSDCACAEVTDVKKAAKRPVHGLYRDGKKTGPMLQSTQQEQSRDSLTFCTSEGLSLRLSLAFSLANLPGASNPCQNPWQKMWELDVFCVS</sequence>
<dbReference type="EnsemblPlants" id="KEH25903">
    <property type="protein sequence ID" value="KEH25903"/>
    <property type="gene ID" value="MTR_6g037470"/>
</dbReference>
<name>A0A072UA12_MEDTR</name>
<accession>A0A072UA12</accession>
<proteinExistence type="predicted"/>
<dbReference type="AlphaFoldDB" id="A0A072UA12"/>
<protein>
    <submittedName>
        <fullName evidence="2 3">Uncharacterized protein</fullName>
    </submittedName>
</protein>
<evidence type="ECO:0000313" key="2">
    <source>
        <dbReference type="EMBL" id="KEH25903.1"/>
    </source>
</evidence>
<dbReference type="Proteomes" id="UP000002051">
    <property type="component" value="Chromosome 6"/>
</dbReference>
<reference evidence="2 4" key="2">
    <citation type="journal article" date="2014" name="BMC Genomics">
        <title>An improved genome release (version Mt4.0) for the model legume Medicago truncatula.</title>
        <authorList>
            <person name="Tang H."/>
            <person name="Krishnakumar V."/>
            <person name="Bidwell S."/>
            <person name="Rosen B."/>
            <person name="Chan A."/>
            <person name="Zhou S."/>
            <person name="Gentzbittel L."/>
            <person name="Childs K.L."/>
            <person name="Yandell M."/>
            <person name="Gundlach H."/>
            <person name="Mayer K.F."/>
            <person name="Schwartz D.C."/>
            <person name="Town C.D."/>
        </authorList>
    </citation>
    <scope>GENOME REANNOTATION</scope>
    <source>
        <strain evidence="2">A17</strain>
        <strain evidence="3 4">cv. Jemalong A17</strain>
    </source>
</reference>
<organism evidence="2 4">
    <name type="scientific">Medicago truncatula</name>
    <name type="common">Barrel medic</name>
    <name type="synonym">Medicago tribuloides</name>
    <dbReference type="NCBI Taxonomy" id="3880"/>
    <lineage>
        <taxon>Eukaryota</taxon>
        <taxon>Viridiplantae</taxon>
        <taxon>Streptophyta</taxon>
        <taxon>Embryophyta</taxon>
        <taxon>Tracheophyta</taxon>
        <taxon>Spermatophyta</taxon>
        <taxon>Magnoliopsida</taxon>
        <taxon>eudicotyledons</taxon>
        <taxon>Gunneridae</taxon>
        <taxon>Pentapetalae</taxon>
        <taxon>rosids</taxon>
        <taxon>fabids</taxon>
        <taxon>Fabales</taxon>
        <taxon>Fabaceae</taxon>
        <taxon>Papilionoideae</taxon>
        <taxon>50 kb inversion clade</taxon>
        <taxon>NPAAA clade</taxon>
        <taxon>Hologalegina</taxon>
        <taxon>IRL clade</taxon>
        <taxon>Trifolieae</taxon>
        <taxon>Medicago</taxon>
    </lineage>
</organism>
<evidence type="ECO:0000256" key="1">
    <source>
        <dbReference type="SAM" id="MobiDB-lite"/>
    </source>
</evidence>
<feature type="region of interest" description="Disordered" evidence="1">
    <location>
        <begin position="69"/>
        <end position="102"/>
    </location>
</feature>
<dbReference type="HOGENOM" id="CLU_1301337_0_0_1"/>
<reference evidence="3" key="3">
    <citation type="submission" date="2015-04" db="UniProtKB">
        <authorList>
            <consortium name="EnsemblPlants"/>
        </authorList>
    </citation>
    <scope>IDENTIFICATION</scope>
    <source>
        <strain evidence="3">cv. Jemalong A17</strain>
    </source>
</reference>
<evidence type="ECO:0000313" key="4">
    <source>
        <dbReference type="Proteomes" id="UP000002051"/>
    </source>
</evidence>